<evidence type="ECO:0000313" key="3">
    <source>
        <dbReference type="Proteomes" id="UP000655208"/>
    </source>
</evidence>
<dbReference type="Gene3D" id="3.40.430.10">
    <property type="entry name" value="Dihydrofolate Reductase, subunit A"/>
    <property type="match status" value="1"/>
</dbReference>
<dbReference type="SUPFAM" id="SSF53597">
    <property type="entry name" value="Dihydrofolate reductase-like"/>
    <property type="match status" value="1"/>
</dbReference>
<sequence>MAAATMSLDGYIATADNGIGHLFDWYDVGPVTVPTVTPGLTFHLTETSAGYWQRWTSQLGALVCGRVLFDVTDGWNGRHTMDVPVVVVTHRRPDDWIAAHPDAPFTFVTDGIRAAVEQAQALAGDRIVAVAAGTVATQCLDLGLLDEVAVDLVPVVLGGGRPFFGELRHRDVLLGDPTTCIRAERVTHLVFPVTQPPR</sequence>
<dbReference type="Pfam" id="PF01872">
    <property type="entry name" value="RibD_C"/>
    <property type="match status" value="1"/>
</dbReference>
<reference evidence="2" key="1">
    <citation type="journal article" date="2014" name="Int. J. Syst. Evol. Microbiol.">
        <title>Complete genome sequence of Corynebacterium casei LMG S-19264T (=DSM 44701T), isolated from a smear-ripened cheese.</title>
        <authorList>
            <consortium name="US DOE Joint Genome Institute (JGI-PGF)"/>
            <person name="Walter F."/>
            <person name="Albersmeier A."/>
            <person name="Kalinowski J."/>
            <person name="Ruckert C."/>
        </authorList>
    </citation>
    <scope>NUCLEOTIDE SEQUENCE</scope>
    <source>
        <strain evidence="2">CGMCC 4.7308</strain>
    </source>
</reference>
<evidence type="ECO:0000259" key="1">
    <source>
        <dbReference type="Pfam" id="PF01872"/>
    </source>
</evidence>
<dbReference type="InterPro" id="IPR024072">
    <property type="entry name" value="DHFR-like_dom_sf"/>
</dbReference>
<gene>
    <name evidence="2" type="ORF">GCM10011594_35540</name>
</gene>
<dbReference type="GO" id="GO:0009231">
    <property type="term" value="P:riboflavin biosynthetic process"/>
    <property type="evidence" value="ECO:0007669"/>
    <property type="project" value="InterPro"/>
</dbReference>
<protein>
    <submittedName>
        <fullName evidence="2">Deaminase</fullName>
    </submittedName>
</protein>
<proteinExistence type="predicted"/>
<accession>A0A917WLN8</accession>
<keyword evidence="3" id="KW-1185">Reference proteome</keyword>
<dbReference type="GO" id="GO:0008703">
    <property type="term" value="F:5-amino-6-(5-phosphoribosylamino)uracil reductase activity"/>
    <property type="evidence" value="ECO:0007669"/>
    <property type="project" value="InterPro"/>
</dbReference>
<dbReference type="AlphaFoldDB" id="A0A917WLN8"/>
<feature type="domain" description="Bacterial bifunctional deaminase-reductase C-terminal" evidence="1">
    <location>
        <begin position="2"/>
        <end position="169"/>
    </location>
</feature>
<name>A0A917WLN8_9ACTN</name>
<evidence type="ECO:0000313" key="2">
    <source>
        <dbReference type="EMBL" id="GGM12546.1"/>
    </source>
</evidence>
<organism evidence="2 3">
    <name type="scientific">Nakamurella endophytica</name>
    <dbReference type="NCBI Taxonomy" id="1748367"/>
    <lineage>
        <taxon>Bacteria</taxon>
        <taxon>Bacillati</taxon>
        <taxon>Actinomycetota</taxon>
        <taxon>Actinomycetes</taxon>
        <taxon>Nakamurellales</taxon>
        <taxon>Nakamurellaceae</taxon>
        <taxon>Nakamurella</taxon>
    </lineage>
</organism>
<dbReference type="Proteomes" id="UP000655208">
    <property type="component" value="Unassembled WGS sequence"/>
</dbReference>
<comment type="caution">
    <text evidence="2">The sequence shown here is derived from an EMBL/GenBank/DDBJ whole genome shotgun (WGS) entry which is preliminary data.</text>
</comment>
<reference evidence="2" key="2">
    <citation type="submission" date="2020-09" db="EMBL/GenBank/DDBJ databases">
        <authorList>
            <person name="Sun Q."/>
            <person name="Zhou Y."/>
        </authorList>
    </citation>
    <scope>NUCLEOTIDE SEQUENCE</scope>
    <source>
        <strain evidence="2">CGMCC 4.7308</strain>
    </source>
</reference>
<dbReference type="InterPro" id="IPR002734">
    <property type="entry name" value="RibDG_C"/>
</dbReference>
<dbReference type="EMBL" id="BMNA01000010">
    <property type="protein sequence ID" value="GGM12546.1"/>
    <property type="molecule type" value="Genomic_DNA"/>
</dbReference>